<evidence type="ECO:0000256" key="1">
    <source>
        <dbReference type="ARBA" id="ARBA00008760"/>
    </source>
</evidence>
<dbReference type="InterPro" id="IPR050096">
    <property type="entry name" value="Bacterial_rp_bL28"/>
</dbReference>
<dbReference type="Pfam" id="PF00830">
    <property type="entry name" value="Ribosomal_L28"/>
    <property type="match status" value="1"/>
</dbReference>
<dbReference type="InterPro" id="IPR037147">
    <property type="entry name" value="Ribosomal_bL28_sf"/>
</dbReference>
<evidence type="ECO:0000313" key="7">
    <source>
        <dbReference type="Proteomes" id="UP000525027"/>
    </source>
</evidence>
<dbReference type="NCBIfam" id="TIGR00009">
    <property type="entry name" value="L28"/>
    <property type="match status" value="1"/>
</dbReference>
<dbReference type="AlphaFoldDB" id="A0A7V6ZEK4"/>
<evidence type="ECO:0000256" key="5">
    <source>
        <dbReference type="HAMAP-Rule" id="MF_00373"/>
    </source>
</evidence>
<dbReference type="InterPro" id="IPR026569">
    <property type="entry name" value="Ribosomal_bL28"/>
</dbReference>
<organism evidence="6 7">
    <name type="scientific">Acetomicrobium hydrogeniformans</name>
    <dbReference type="NCBI Taxonomy" id="649746"/>
    <lineage>
        <taxon>Bacteria</taxon>
        <taxon>Thermotogati</taxon>
        <taxon>Synergistota</taxon>
        <taxon>Synergistia</taxon>
        <taxon>Synergistales</taxon>
        <taxon>Acetomicrobiaceae</taxon>
        <taxon>Acetomicrobium</taxon>
    </lineage>
</organism>
<dbReference type="GO" id="GO:1990904">
    <property type="term" value="C:ribonucleoprotein complex"/>
    <property type="evidence" value="ECO:0007669"/>
    <property type="project" value="UniProtKB-KW"/>
</dbReference>
<evidence type="ECO:0000256" key="3">
    <source>
        <dbReference type="ARBA" id="ARBA00023274"/>
    </source>
</evidence>
<dbReference type="InterPro" id="IPR034704">
    <property type="entry name" value="Ribosomal_bL28/bL31-like_sf"/>
</dbReference>
<dbReference type="GO" id="GO:0005840">
    <property type="term" value="C:ribosome"/>
    <property type="evidence" value="ECO:0007669"/>
    <property type="project" value="UniProtKB-KW"/>
</dbReference>
<dbReference type="Proteomes" id="UP000525027">
    <property type="component" value="Unassembled WGS sequence"/>
</dbReference>
<dbReference type="HAMAP" id="MF_00373">
    <property type="entry name" value="Ribosomal_bL28"/>
    <property type="match status" value="1"/>
</dbReference>
<dbReference type="SUPFAM" id="SSF143800">
    <property type="entry name" value="L28p-like"/>
    <property type="match status" value="1"/>
</dbReference>
<dbReference type="GO" id="GO:0006412">
    <property type="term" value="P:translation"/>
    <property type="evidence" value="ECO:0007669"/>
    <property type="project" value="UniProtKB-UniRule"/>
</dbReference>
<name>A0A7V6ZEK4_9BACT</name>
<dbReference type="InterPro" id="IPR001383">
    <property type="entry name" value="Ribosomal_bL28_bact-type"/>
</dbReference>
<dbReference type="PANTHER" id="PTHR39080">
    <property type="entry name" value="50S RIBOSOMAL PROTEIN L28"/>
    <property type="match status" value="1"/>
</dbReference>
<dbReference type="Gene3D" id="2.30.170.40">
    <property type="entry name" value="Ribosomal protein L28/L24"/>
    <property type="match status" value="1"/>
</dbReference>
<keyword evidence="3 5" id="KW-0687">Ribonucleoprotein</keyword>
<comment type="caution">
    <text evidence="6">The sequence shown here is derived from an EMBL/GenBank/DDBJ whole genome shotgun (WGS) entry which is preliminary data.</text>
</comment>
<dbReference type="PANTHER" id="PTHR39080:SF1">
    <property type="entry name" value="LARGE RIBOSOMAL SUBUNIT PROTEIN BL28A"/>
    <property type="match status" value="1"/>
</dbReference>
<evidence type="ECO:0000256" key="2">
    <source>
        <dbReference type="ARBA" id="ARBA00022980"/>
    </source>
</evidence>
<reference evidence="6 7" key="1">
    <citation type="journal article" date="2020" name="Biotechnol. Biofuels">
        <title>New insights from the biogas microbiome by comprehensive genome-resolved metagenomics of nearly 1600 species originating from multiple anaerobic digesters.</title>
        <authorList>
            <person name="Campanaro S."/>
            <person name="Treu L."/>
            <person name="Rodriguez-R L.M."/>
            <person name="Kovalovszki A."/>
            <person name="Ziels R.M."/>
            <person name="Maus I."/>
            <person name="Zhu X."/>
            <person name="Kougias P.G."/>
            <person name="Basile A."/>
            <person name="Luo G."/>
            <person name="Schluter A."/>
            <person name="Konstantinidis K.T."/>
            <person name="Angelidaki I."/>
        </authorList>
    </citation>
    <scope>NUCLEOTIDE SEQUENCE [LARGE SCALE GENOMIC DNA]</scope>
    <source>
        <strain evidence="6">AS25fmACSIPFO_94</strain>
    </source>
</reference>
<dbReference type="RefSeq" id="WP_071804931.1">
    <property type="nucleotide sequence ID" value="NZ_CABKOO010000001.1"/>
</dbReference>
<comment type="similarity">
    <text evidence="1 5">Belongs to the bacterial ribosomal protein bL28 family.</text>
</comment>
<proteinExistence type="inferred from homology"/>
<keyword evidence="2 5" id="KW-0689">Ribosomal protein</keyword>
<dbReference type="EMBL" id="DURU01000095">
    <property type="protein sequence ID" value="HHZ04413.1"/>
    <property type="molecule type" value="Genomic_DNA"/>
</dbReference>
<sequence length="64" mass="7183">MSRVCDCCGRGPITGNKVSHSNRKTRRRWLVNLQVVNVDLGGGIKKRMKVCTRCLRSGLVKRAI</sequence>
<dbReference type="GO" id="GO:0003735">
    <property type="term" value="F:structural constituent of ribosome"/>
    <property type="evidence" value="ECO:0007669"/>
    <property type="project" value="InterPro"/>
</dbReference>
<gene>
    <name evidence="5" type="primary">rpmB</name>
    <name evidence="6" type="ORF">GX397_05030</name>
</gene>
<evidence type="ECO:0000313" key="6">
    <source>
        <dbReference type="EMBL" id="HHZ04413.1"/>
    </source>
</evidence>
<evidence type="ECO:0000256" key="4">
    <source>
        <dbReference type="ARBA" id="ARBA00035174"/>
    </source>
</evidence>
<accession>A0A7V6ZEK4</accession>
<protein>
    <recommendedName>
        <fullName evidence="4 5">Large ribosomal subunit protein bL28</fullName>
    </recommendedName>
</protein>